<evidence type="ECO:0000313" key="1">
    <source>
        <dbReference type="EMBL" id="GAT53146.1"/>
    </source>
</evidence>
<evidence type="ECO:0008006" key="3">
    <source>
        <dbReference type="Google" id="ProtNLM"/>
    </source>
</evidence>
<dbReference type="EMBL" id="DF848193">
    <property type="protein sequence ID" value="GAT53146.1"/>
    <property type="molecule type" value="Genomic_DNA"/>
</dbReference>
<keyword evidence="2" id="KW-1185">Reference proteome</keyword>
<reference evidence="1" key="1">
    <citation type="submission" date="2014-09" db="EMBL/GenBank/DDBJ databases">
        <title>Genome sequence of the luminous mushroom Mycena chlorophos for searching fungal bioluminescence genes.</title>
        <authorList>
            <person name="Tanaka Y."/>
            <person name="Kasuga D."/>
            <person name="Oba Y."/>
            <person name="Hase S."/>
            <person name="Sato K."/>
            <person name="Oba Y."/>
            <person name="Sakakibara Y."/>
        </authorList>
    </citation>
    <scope>NUCLEOTIDE SEQUENCE</scope>
</reference>
<proteinExistence type="predicted"/>
<dbReference type="Gene3D" id="3.80.10.10">
    <property type="entry name" value="Ribonuclease Inhibitor"/>
    <property type="match status" value="1"/>
</dbReference>
<dbReference type="Proteomes" id="UP000815677">
    <property type="component" value="Unassembled WGS sequence"/>
</dbReference>
<evidence type="ECO:0000313" key="2">
    <source>
        <dbReference type="Proteomes" id="UP000815677"/>
    </source>
</evidence>
<accession>A0ABQ0LQ39</accession>
<organism evidence="1 2">
    <name type="scientific">Mycena chlorophos</name>
    <name type="common">Agaric fungus</name>
    <name type="synonym">Agaricus chlorophos</name>
    <dbReference type="NCBI Taxonomy" id="658473"/>
    <lineage>
        <taxon>Eukaryota</taxon>
        <taxon>Fungi</taxon>
        <taxon>Dikarya</taxon>
        <taxon>Basidiomycota</taxon>
        <taxon>Agaricomycotina</taxon>
        <taxon>Agaricomycetes</taxon>
        <taxon>Agaricomycetidae</taxon>
        <taxon>Agaricales</taxon>
        <taxon>Marasmiineae</taxon>
        <taxon>Mycenaceae</taxon>
        <taxon>Mycena</taxon>
    </lineage>
</organism>
<gene>
    <name evidence="1" type="ORF">MCHLO_10137</name>
</gene>
<dbReference type="SUPFAM" id="SSF52047">
    <property type="entry name" value="RNI-like"/>
    <property type="match status" value="1"/>
</dbReference>
<feature type="non-terminal residue" evidence="1">
    <location>
        <position position="393"/>
    </location>
</feature>
<name>A0ABQ0LQ39_MYCCL</name>
<sequence>MHPALGIPEIVHEIALATNARYNNRKTLLALATTCQAFLDPALNELWCDLGSFRRWVQCFPEGLFVYEKDLTGNGQDFTVKRPILASDWERPLSYAKRVRRLTYGFFTHSAWPVLHRMVMSLPSGCVFPRLLSLSFPIANEPEEFIFLRFFLPSTLSRVCIHNCGPLFLDILPTLGQLCPALRDVALQVHSVQPDEHFVQATSDFILRLHHIQTLTAPTLNWAALQHLAELPNLSQLKLHSLAHIGPSPAPLPSGFPALRHLNLGYTPLPVATSLLGALRNTELCSLDVEQYSCPTKRDMQNFFYALSLNSSMRTSLTDLGFSVVPVPVPDPDDDDEVGPGIGHVAHECTSSCALGDSVLRHLHGFAHLTEVYISMAAPLDIDDNTLLDLARA</sequence>
<dbReference type="InterPro" id="IPR032675">
    <property type="entry name" value="LRR_dom_sf"/>
</dbReference>
<protein>
    <recommendedName>
        <fullName evidence="3">F-box domain-containing protein</fullName>
    </recommendedName>
</protein>